<name>A0ABW5AF15_9RHOB</name>
<feature type="domain" description="Cytochrome b561 bacterial/Ni-hydrogenase" evidence="8">
    <location>
        <begin position="42"/>
        <end position="234"/>
    </location>
</feature>
<comment type="caution">
    <text evidence="9">The sequence shown here is derived from an EMBL/GenBank/DDBJ whole genome shotgun (WGS) entry which is preliminary data.</text>
</comment>
<feature type="transmembrane region" description="Helical" evidence="7">
    <location>
        <begin position="202"/>
        <end position="220"/>
    </location>
</feature>
<dbReference type="SUPFAM" id="SSF81342">
    <property type="entry name" value="Transmembrane di-heme cytochromes"/>
    <property type="match status" value="1"/>
</dbReference>
<evidence type="ECO:0000256" key="6">
    <source>
        <dbReference type="SAM" id="MobiDB-lite"/>
    </source>
</evidence>
<proteinExistence type="predicted"/>
<evidence type="ECO:0000256" key="1">
    <source>
        <dbReference type="ARBA" id="ARBA00004651"/>
    </source>
</evidence>
<keyword evidence="4 7" id="KW-1133">Transmembrane helix</keyword>
<dbReference type="PANTHER" id="PTHR30485:SF2">
    <property type="entry name" value="BLL0597 PROTEIN"/>
    <property type="match status" value="1"/>
</dbReference>
<dbReference type="InterPro" id="IPR011577">
    <property type="entry name" value="Cyt_b561_bac/Ni-Hgenase"/>
</dbReference>
<evidence type="ECO:0000313" key="10">
    <source>
        <dbReference type="Proteomes" id="UP001597413"/>
    </source>
</evidence>
<feature type="transmembrane region" description="Helical" evidence="7">
    <location>
        <begin position="71"/>
        <end position="92"/>
    </location>
</feature>
<comment type="subcellular location">
    <subcellularLocation>
        <location evidence="1">Cell membrane</location>
        <topology evidence="1">Multi-pass membrane protein</topology>
    </subcellularLocation>
</comment>
<reference evidence="10" key="1">
    <citation type="journal article" date="2019" name="Int. J. Syst. Evol. Microbiol.">
        <title>The Global Catalogue of Microorganisms (GCM) 10K type strain sequencing project: providing services to taxonomists for standard genome sequencing and annotation.</title>
        <authorList>
            <consortium name="The Broad Institute Genomics Platform"/>
            <consortium name="The Broad Institute Genome Sequencing Center for Infectious Disease"/>
            <person name="Wu L."/>
            <person name="Ma J."/>
        </authorList>
    </citation>
    <scope>NUCLEOTIDE SEQUENCE [LARGE SCALE GENOMIC DNA]</scope>
    <source>
        <strain evidence="10">CCUG 55131</strain>
    </source>
</reference>
<evidence type="ECO:0000313" key="9">
    <source>
        <dbReference type="EMBL" id="MFD2175903.1"/>
    </source>
</evidence>
<dbReference type="Pfam" id="PF01292">
    <property type="entry name" value="Ni_hydr_CYTB"/>
    <property type="match status" value="1"/>
</dbReference>
<feature type="compositionally biased region" description="Polar residues" evidence="6">
    <location>
        <begin position="22"/>
        <end position="32"/>
    </location>
</feature>
<feature type="transmembrane region" description="Helical" evidence="7">
    <location>
        <begin position="134"/>
        <end position="153"/>
    </location>
</feature>
<organism evidence="9 10">
    <name type="scientific">Rhodobacter lacus</name>
    <dbReference type="NCBI Taxonomy" id="1641972"/>
    <lineage>
        <taxon>Bacteria</taxon>
        <taxon>Pseudomonadati</taxon>
        <taxon>Pseudomonadota</taxon>
        <taxon>Alphaproteobacteria</taxon>
        <taxon>Rhodobacterales</taxon>
        <taxon>Rhodobacter group</taxon>
        <taxon>Rhodobacter</taxon>
    </lineage>
</organism>
<evidence type="ECO:0000259" key="8">
    <source>
        <dbReference type="Pfam" id="PF01292"/>
    </source>
</evidence>
<protein>
    <submittedName>
        <fullName evidence="9">Cytochrome b/b6 domain-containing protein</fullName>
    </submittedName>
</protein>
<keyword evidence="10" id="KW-1185">Reference proteome</keyword>
<feature type="region of interest" description="Disordered" evidence="6">
    <location>
        <begin position="1"/>
        <end position="32"/>
    </location>
</feature>
<keyword evidence="5 7" id="KW-0472">Membrane</keyword>
<dbReference type="RefSeq" id="WP_377393612.1">
    <property type="nucleotide sequence ID" value="NZ_JBHUIX010000021.1"/>
</dbReference>
<evidence type="ECO:0000256" key="7">
    <source>
        <dbReference type="SAM" id="Phobius"/>
    </source>
</evidence>
<dbReference type="EMBL" id="JBHUIX010000021">
    <property type="protein sequence ID" value="MFD2175903.1"/>
    <property type="molecule type" value="Genomic_DNA"/>
</dbReference>
<dbReference type="InterPro" id="IPR051542">
    <property type="entry name" value="Hydrogenase_cytochrome"/>
</dbReference>
<keyword evidence="2" id="KW-1003">Cell membrane</keyword>
<gene>
    <name evidence="9" type="ORF">ACFSM0_17550</name>
</gene>
<dbReference type="Proteomes" id="UP001597413">
    <property type="component" value="Unassembled WGS sequence"/>
</dbReference>
<accession>A0ABW5AF15</accession>
<sequence length="245" mass="25555">MPGPLDHKKAGLAARPAGGSVPSATVSPTTVSPATGLAQPPVWDPLIRLTHWSVAAAVLANGLFTKAGGALHVGLGWAVLALLALRFGWGLFGPIEARFSAFPPAPRAALAHLHGLARRHPAREHPSHNPAGAMMVYALWGGLLVICLTGLWLTDARSPMQIAADQAAVLSGDWSALVQTAAAGETGASGEIKKTVKTVHELMANLILIFAAVHVAGVAVESRALGHNLVRPMLWQRRTKRGPEA</sequence>
<evidence type="ECO:0000256" key="5">
    <source>
        <dbReference type="ARBA" id="ARBA00023136"/>
    </source>
</evidence>
<dbReference type="Gene3D" id="1.20.950.20">
    <property type="entry name" value="Transmembrane di-heme cytochromes, Chain C"/>
    <property type="match status" value="1"/>
</dbReference>
<dbReference type="PANTHER" id="PTHR30485">
    <property type="entry name" value="NI/FE-HYDROGENASE 1 B-TYPE CYTOCHROME SUBUNIT"/>
    <property type="match status" value="1"/>
</dbReference>
<dbReference type="InterPro" id="IPR016174">
    <property type="entry name" value="Di-haem_cyt_TM"/>
</dbReference>
<evidence type="ECO:0000256" key="3">
    <source>
        <dbReference type="ARBA" id="ARBA00022692"/>
    </source>
</evidence>
<keyword evidence="3 7" id="KW-0812">Transmembrane</keyword>
<evidence type="ECO:0000256" key="2">
    <source>
        <dbReference type="ARBA" id="ARBA00022475"/>
    </source>
</evidence>
<evidence type="ECO:0000256" key="4">
    <source>
        <dbReference type="ARBA" id="ARBA00022989"/>
    </source>
</evidence>